<dbReference type="SUPFAM" id="SSF81383">
    <property type="entry name" value="F-box domain"/>
    <property type="match status" value="1"/>
</dbReference>
<name>A0ABR3S618_9PLEO</name>
<dbReference type="EMBL" id="JAKJXO020000001">
    <property type="protein sequence ID" value="KAL1612082.1"/>
    <property type="molecule type" value="Genomic_DNA"/>
</dbReference>
<comment type="caution">
    <text evidence="2">The sequence shown here is derived from an EMBL/GenBank/DDBJ whole genome shotgun (WGS) entry which is preliminary data.</text>
</comment>
<keyword evidence="3" id="KW-1185">Reference proteome</keyword>
<dbReference type="InterPro" id="IPR001810">
    <property type="entry name" value="F-box_dom"/>
</dbReference>
<dbReference type="InterPro" id="IPR036047">
    <property type="entry name" value="F-box-like_dom_sf"/>
</dbReference>
<evidence type="ECO:0000259" key="1">
    <source>
        <dbReference type="PROSITE" id="PS50181"/>
    </source>
</evidence>
<dbReference type="SUPFAM" id="SSF52047">
    <property type="entry name" value="RNI-like"/>
    <property type="match status" value="1"/>
</dbReference>
<accession>A0ABR3S618</accession>
<evidence type="ECO:0000313" key="3">
    <source>
        <dbReference type="Proteomes" id="UP001521785"/>
    </source>
</evidence>
<feature type="domain" description="F-box" evidence="1">
    <location>
        <begin position="26"/>
        <end position="72"/>
    </location>
</feature>
<evidence type="ECO:0000313" key="2">
    <source>
        <dbReference type="EMBL" id="KAL1612082.1"/>
    </source>
</evidence>
<organism evidence="2 3">
    <name type="scientific">Paraconiothyrium brasiliense</name>
    <dbReference type="NCBI Taxonomy" id="300254"/>
    <lineage>
        <taxon>Eukaryota</taxon>
        <taxon>Fungi</taxon>
        <taxon>Dikarya</taxon>
        <taxon>Ascomycota</taxon>
        <taxon>Pezizomycotina</taxon>
        <taxon>Dothideomycetes</taxon>
        <taxon>Pleosporomycetidae</taxon>
        <taxon>Pleosporales</taxon>
        <taxon>Massarineae</taxon>
        <taxon>Didymosphaeriaceae</taxon>
        <taxon>Paraconiothyrium</taxon>
    </lineage>
</organism>
<gene>
    <name evidence="2" type="ORF">SLS60_000305</name>
</gene>
<protein>
    <recommendedName>
        <fullName evidence="1">F-box domain-containing protein</fullName>
    </recommendedName>
</protein>
<reference evidence="2 3" key="1">
    <citation type="submission" date="2024-02" db="EMBL/GenBank/DDBJ databases">
        <title>De novo assembly and annotation of 12 fungi associated with fruit tree decline syndrome in Ontario, Canada.</title>
        <authorList>
            <person name="Sulman M."/>
            <person name="Ellouze W."/>
            <person name="Ilyukhin E."/>
        </authorList>
    </citation>
    <scope>NUCLEOTIDE SEQUENCE [LARGE SCALE GENOMIC DNA]</scope>
    <source>
        <strain evidence="2 3">M42-189</strain>
    </source>
</reference>
<dbReference type="CDD" id="cd09917">
    <property type="entry name" value="F-box_SF"/>
    <property type="match status" value="1"/>
</dbReference>
<dbReference type="PROSITE" id="PS50181">
    <property type="entry name" value="FBOX"/>
    <property type="match status" value="1"/>
</dbReference>
<proteinExistence type="predicted"/>
<dbReference type="Proteomes" id="UP001521785">
    <property type="component" value="Unassembled WGS sequence"/>
</dbReference>
<sequence length="453" mass="50984">MAAVTCAPNARLAPAITPPLRHSSPASSLTRLPAEVLVQIAQCLNDHASLVRLGRANQRLNNLLTPLIYAKFSTSFGKETLFLRTLTSEPQLADHVKHLRWIDESDNWDEDNEEYEMESRQSIASKLSSLPSLFHKQLAIAVKHAVGGTLHVSFLAAAMSLTPFLETLDATLTTSNSSRIRWNEAVWIGAPHQFSHLHTIKIKLRRSSGMDLNPLFLLSSVRTLDMTHVDRLKSDPQKTIWLPLPERCSNVETLLLRESNVDTDILVPAIKACKRLKTFLFQHHSKWSPLRSIDMAQLSSALLVHRDSLQDVGVMDRLAEENESAVVDDLFELPQLENVLLPMCNTNIKDRTALKFPPKTRWFAQTVKGDRKAFEGFLKLCSRSVTQMKVETPLLQTVTLWLADKEFATSLMAYMARQACKKEGIQLELKVLDKKSDVSTAVVDWERGVPEHS</sequence>